<comment type="similarity">
    <text evidence="1">Belongs to the LDH/MDH superfamily. MDH type 1 family.</text>
</comment>
<evidence type="ECO:0000313" key="15">
    <source>
        <dbReference type="Proteomes" id="UP001377567"/>
    </source>
</evidence>
<comment type="subunit">
    <text evidence="2">Homodimer.</text>
</comment>
<dbReference type="GO" id="GO:0006099">
    <property type="term" value="P:tricarboxylic acid cycle"/>
    <property type="evidence" value="ECO:0007669"/>
    <property type="project" value="UniProtKB-KW"/>
</dbReference>
<dbReference type="GO" id="GO:0005829">
    <property type="term" value="C:cytosol"/>
    <property type="evidence" value="ECO:0007669"/>
    <property type="project" value="TreeGrafter"/>
</dbReference>
<evidence type="ECO:0000256" key="11">
    <source>
        <dbReference type="RuleBase" id="RU003369"/>
    </source>
</evidence>
<feature type="binding site" evidence="9">
    <location>
        <position position="153"/>
    </location>
    <ligand>
        <name>substrate</name>
    </ligand>
</feature>
<dbReference type="Pfam" id="PF00056">
    <property type="entry name" value="Ldh_1_N"/>
    <property type="match status" value="1"/>
</dbReference>
<dbReference type="FunFam" id="3.90.110.10:FF:000009">
    <property type="entry name" value="Malate dehydrogenase"/>
    <property type="match status" value="1"/>
</dbReference>
<accession>A0AAV5S1Y1</accession>
<feature type="binding site" evidence="10">
    <location>
        <begin position="26"/>
        <end position="32"/>
    </location>
    <ligand>
        <name>NAD(+)</name>
        <dbReference type="ChEBI" id="CHEBI:57540"/>
    </ligand>
</feature>
<dbReference type="InterPro" id="IPR001557">
    <property type="entry name" value="L-lactate/malate_DH"/>
</dbReference>
<dbReference type="GO" id="GO:0030060">
    <property type="term" value="F:L-malate dehydrogenase (NAD+) activity"/>
    <property type="evidence" value="ECO:0007669"/>
    <property type="project" value="UniProtKB-EC"/>
</dbReference>
<dbReference type="InterPro" id="IPR010097">
    <property type="entry name" value="Malate_DH_type1"/>
</dbReference>
<dbReference type="InterPro" id="IPR022383">
    <property type="entry name" value="Lactate/malate_DH_C"/>
</dbReference>
<dbReference type="SUPFAM" id="SSF51735">
    <property type="entry name" value="NAD(P)-binding Rossmann-fold domains"/>
    <property type="match status" value="1"/>
</dbReference>
<dbReference type="Gene3D" id="3.90.110.10">
    <property type="entry name" value="Lactate dehydrogenase/glycoside hydrolase, family 4, C-terminal"/>
    <property type="match status" value="1"/>
</dbReference>
<keyword evidence="6 10" id="KW-0520">NAD</keyword>
<evidence type="ECO:0000259" key="12">
    <source>
        <dbReference type="Pfam" id="PF00056"/>
    </source>
</evidence>
<organism evidence="14 15">
    <name type="scientific">Maudiozyma humilis</name>
    <name type="common">Sour dough yeast</name>
    <name type="synonym">Kazachstania humilis</name>
    <dbReference type="NCBI Taxonomy" id="51915"/>
    <lineage>
        <taxon>Eukaryota</taxon>
        <taxon>Fungi</taxon>
        <taxon>Dikarya</taxon>
        <taxon>Ascomycota</taxon>
        <taxon>Saccharomycotina</taxon>
        <taxon>Saccharomycetes</taxon>
        <taxon>Saccharomycetales</taxon>
        <taxon>Saccharomycetaceae</taxon>
        <taxon>Maudiozyma</taxon>
    </lineage>
</organism>
<evidence type="ECO:0000256" key="5">
    <source>
        <dbReference type="ARBA" id="ARBA00023002"/>
    </source>
</evidence>
<evidence type="ECO:0000256" key="7">
    <source>
        <dbReference type="ARBA" id="ARBA00048313"/>
    </source>
</evidence>
<feature type="binding site" evidence="10">
    <location>
        <position position="265"/>
    </location>
    <ligand>
        <name>NAD(+)</name>
        <dbReference type="ChEBI" id="CHEBI:57540"/>
    </ligand>
</feature>
<dbReference type="FunFam" id="3.40.50.720:FF:000268">
    <property type="entry name" value="Malate dehydrogenase"/>
    <property type="match status" value="1"/>
</dbReference>
<feature type="binding site" evidence="10">
    <location>
        <begin position="151"/>
        <end position="153"/>
    </location>
    <ligand>
        <name>NAD(+)</name>
        <dbReference type="ChEBI" id="CHEBI:57540"/>
    </ligand>
</feature>
<dbReference type="EMBL" id="BTGD01000016">
    <property type="protein sequence ID" value="GMM57879.1"/>
    <property type="molecule type" value="Genomic_DNA"/>
</dbReference>
<evidence type="ECO:0000256" key="2">
    <source>
        <dbReference type="ARBA" id="ARBA00011738"/>
    </source>
</evidence>
<evidence type="ECO:0000256" key="4">
    <source>
        <dbReference type="ARBA" id="ARBA00022532"/>
    </source>
</evidence>
<evidence type="ECO:0000256" key="10">
    <source>
        <dbReference type="PIRSR" id="PIRSR000102-3"/>
    </source>
</evidence>
<name>A0AAV5S1Y1_MAUHU</name>
<dbReference type="Pfam" id="PF02866">
    <property type="entry name" value="Ldh_1_C"/>
    <property type="match status" value="1"/>
</dbReference>
<gene>
    <name evidence="14" type="ORF">DAKH74_044950</name>
</gene>
<comment type="catalytic activity">
    <reaction evidence="7">
        <text>(S)-malate + NAD(+) = oxaloacetate + NADH + H(+)</text>
        <dbReference type="Rhea" id="RHEA:21432"/>
        <dbReference type="ChEBI" id="CHEBI:15378"/>
        <dbReference type="ChEBI" id="CHEBI:15589"/>
        <dbReference type="ChEBI" id="CHEBI:16452"/>
        <dbReference type="ChEBI" id="CHEBI:57540"/>
        <dbReference type="ChEBI" id="CHEBI:57945"/>
        <dbReference type="EC" id="1.1.1.37"/>
    </reaction>
</comment>
<dbReference type="EC" id="1.1.1.37" evidence="3"/>
<dbReference type="InterPro" id="IPR001236">
    <property type="entry name" value="Lactate/malate_DH_N"/>
</dbReference>
<dbReference type="Proteomes" id="UP001377567">
    <property type="component" value="Unassembled WGS sequence"/>
</dbReference>
<dbReference type="SUPFAM" id="SSF56327">
    <property type="entry name" value="LDH C-terminal domain-like"/>
    <property type="match status" value="1"/>
</dbReference>
<feature type="binding site" evidence="10">
    <location>
        <position position="60"/>
    </location>
    <ligand>
        <name>NAD(+)</name>
        <dbReference type="ChEBI" id="CHEBI:57540"/>
    </ligand>
</feature>
<dbReference type="NCBIfam" id="TIGR01772">
    <property type="entry name" value="MDH_euk_gproteo"/>
    <property type="match status" value="1"/>
</dbReference>
<reference evidence="14 15" key="1">
    <citation type="journal article" date="2023" name="Elife">
        <title>Identification of key yeast species and microbe-microbe interactions impacting larval growth of Drosophila in the wild.</title>
        <authorList>
            <person name="Mure A."/>
            <person name="Sugiura Y."/>
            <person name="Maeda R."/>
            <person name="Honda K."/>
            <person name="Sakurai N."/>
            <person name="Takahashi Y."/>
            <person name="Watada M."/>
            <person name="Katoh T."/>
            <person name="Gotoh A."/>
            <person name="Gotoh Y."/>
            <person name="Taniguchi I."/>
            <person name="Nakamura K."/>
            <person name="Hayashi T."/>
            <person name="Katayama T."/>
            <person name="Uemura T."/>
            <person name="Hattori Y."/>
        </authorList>
    </citation>
    <scope>NUCLEOTIDE SEQUENCE [LARGE SCALE GENOMIC DNA]</scope>
    <source>
        <strain evidence="14 15">KH-74</strain>
    </source>
</reference>
<feature type="active site" description="Proton acceptor" evidence="8">
    <location>
        <position position="214"/>
    </location>
</feature>
<sequence>MPHSPHPNIMTMPSESLPSFKIALLGAAGGIGQPLSLLIKSQLHLAVSAGATRIHLAMYDVAAETLVGVHADLAHIDTPVAVSAHFPGGDAAHSLGSCLQGADLVLCPAGMARRPGMTRADLFATNASIVRSLARDIAMHCDLATVHVLLISNPVNSLVPVVVRTLQQCELQPSGIEKRVLGVTALDATRASTFLGEECGNLHDFPRVPVIGGHSGATILPVFSQCPQADDLSQQTVAKLVQRVQNGGDEVVKAKNGKGSATLAMAHCGFRMLAQVSRMLIHRDGDIAASAYVALTHADGTPVAPGAQELMARNGGLHYFAVPITLSPQGVEEIRYRIVDYLNYNELNELLPVCIEHLRKDIELGVQFQLE</sequence>
<dbReference type="AlphaFoldDB" id="A0AAV5S1Y1"/>
<feature type="domain" description="Lactate/malate dehydrogenase C-terminal" evidence="13">
    <location>
        <begin position="184"/>
        <end position="368"/>
    </location>
</feature>
<evidence type="ECO:0000256" key="8">
    <source>
        <dbReference type="PIRSR" id="PIRSR000102-1"/>
    </source>
</evidence>
<feature type="binding site" evidence="10">
    <location>
        <position position="126"/>
    </location>
    <ligand>
        <name>NAD(+)</name>
        <dbReference type="ChEBI" id="CHEBI:57540"/>
    </ligand>
</feature>
<dbReference type="PANTHER" id="PTHR11540:SF16">
    <property type="entry name" value="MALATE DEHYDROGENASE, MITOCHONDRIAL"/>
    <property type="match status" value="1"/>
</dbReference>
<comment type="caution">
    <text evidence="14">The sequence shown here is derived from an EMBL/GenBank/DDBJ whole genome shotgun (WGS) entry which is preliminary data.</text>
</comment>
<evidence type="ECO:0000256" key="6">
    <source>
        <dbReference type="ARBA" id="ARBA00023027"/>
    </source>
</evidence>
<feature type="binding site" evidence="9">
    <location>
        <position position="119"/>
    </location>
    <ligand>
        <name>substrate</name>
    </ligand>
</feature>
<dbReference type="PANTHER" id="PTHR11540">
    <property type="entry name" value="MALATE AND LACTATE DEHYDROGENASE"/>
    <property type="match status" value="1"/>
</dbReference>
<evidence type="ECO:0000256" key="1">
    <source>
        <dbReference type="ARBA" id="ARBA00008824"/>
    </source>
</evidence>
<dbReference type="PIRSF" id="PIRSF000102">
    <property type="entry name" value="Lac_mal_DH"/>
    <property type="match status" value="1"/>
</dbReference>
<keyword evidence="15" id="KW-1185">Reference proteome</keyword>
<feature type="binding site" evidence="9">
    <location>
        <position position="113"/>
    </location>
    <ligand>
        <name>substrate</name>
    </ligand>
</feature>
<dbReference type="GO" id="GO:0019752">
    <property type="term" value="P:carboxylic acid metabolic process"/>
    <property type="evidence" value="ECO:0007669"/>
    <property type="project" value="InterPro"/>
</dbReference>
<dbReference type="Gene3D" id="3.40.50.720">
    <property type="entry name" value="NAD(P)-binding Rossmann-like Domain"/>
    <property type="match status" value="1"/>
</dbReference>
<dbReference type="GO" id="GO:0070013">
    <property type="term" value="C:intracellular organelle lumen"/>
    <property type="evidence" value="ECO:0007669"/>
    <property type="project" value="UniProtKB-ARBA"/>
</dbReference>
<keyword evidence="5 11" id="KW-0560">Oxidoreductase</keyword>
<proteinExistence type="inferred from homology"/>
<protein>
    <recommendedName>
        <fullName evidence="3">malate dehydrogenase</fullName>
        <ecNumber evidence="3">1.1.1.37</ecNumber>
    </recommendedName>
</protein>
<evidence type="ECO:0000256" key="9">
    <source>
        <dbReference type="PIRSR" id="PIRSR000102-2"/>
    </source>
</evidence>
<feature type="binding site" evidence="9">
    <location>
        <position position="190"/>
    </location>
    <ligand>
        <name>substrate</name>
    </ligand>
</feature>
<feature type="domain" description="Lactate/malate dehydrogenase N-terminal" evidence="12">
    <location>
        <begin position="21"/>
        <end position="163"/>
    </location>
</feature>
<evidence type="ECO:0000313" key="14">
    <source>
        <dbReference type="EMBL" id="GMM57879.1"/>
    </source>
</evidence>
<evidence type="ECO:0000256" key="3">
    <source>
        <dbReference type="ARBA" id="ARBA00012995"/>
    </source>
</evidence>
<evidence type="ECO:0000259" key="13">
    <source>
        <dbReference type="Pfam" id="PF02866"/>
    </source>
</evidence>
<dbReference type="InterPro" id="IPR036291">
    <property type="entry name" value="NAD(P)-bd_dom_sf"/>
</dbReference>
<dbReference type="InterPro" id="IPR015955">
    <property type="entry name" value="Lactate_DH/Glyco_Ohase_4_C"/>
</dbReference>
<keyword evidence="4" id="KW-0816">Tricarboxylic acid cycle</keyword>